<dbReference type="PANTHER" id="PTHR13062:SF12">
    <property type="entry name" value="ALPHA-2-MACROGLOBULIN DOMAIN-CONTAINING PROTEIN"/>
    <property type="match status" value="1"/>
</dbReference>
<keyword evidence="7" id="KW-0378">Hydrolase</keyword>
<evidence type="ECO:0000256" key="5">
    <source>
        <dbReference type="ARBA" id="ARBA00022723"/>
    </source>
</evidence>
<dbReference type="SUPFAM" id="SSF55486">
    <property type="entry name" value="Metalloproteases ('zincins'), catalytic domain"/>
    <property type="match status" value="1"/>
</dbReference>
<comment type="caution">
    <text evidence="15">The sequence shown here is derived from an EMBL/GenBank/DDBJ whole genome shotgun (WGS) entry which is preliminary data.</text>
</comment>
<feature type="signal peptide" evidence="13">
    <location>
        <begin position="1"/>
        <end position="26"/>
    </location>
</feature>
<dbReference type="Proteomes" id="UP000619118">
    <property type="component" value="Unassembled WGS sequence"/>
</dbReference>
<dbReference type="InterPro" id="IPR000601">
    <property type="entry name" value="PKD_dom"/>
</dbReference>
<keyword evidence="8" id="KW-0862">Zinc</keyword>
<dbReference type="Pfam" id="PF05547">
    <property type="entry name" value="Peptidase_M6"/>
    <property type="match status" value="1"/>
</dbReference>
<dbReference type="PROSITE" id="PS51257">
    <property type="entry name" value="PROKAR_LIPOPROTEIN"/>
    <property type="match status" value="1"/>
</dbReference>
<evidence type="ECO:0000256" key="11">
    <source>
        <dbReference type="ARBA" id="ARBA00023049"/>
    </source>
</evidence>
<evidence type="ECO:0000313" key="15">
    <source>
        <dbReference type="EMBL" id="GGQ35348.1"/>
    </source>
</evidence>
<dbReference type="InterPro" id="IPR020008">
    <property type="entry name" value="GlyGly_CTERM"/>
</dbReference>
<evidence type="ECO:0000256" key="2">
    <source>
        <dbReference type="ARBA" id="ARBA00004613"/>
    </source>
</evidence>
<keyword evidence="4" id="KW-0645">Protease</keyword>
<proteinExistence type="predicted"/>
<evidence type="ECO:0000256" key="8">
    <source>
        <dbReference type="ARBA" id="ARBA00022833"/>
    </source>
</evidence>
<evidence type="ECO:0000256" key="4">
    <source>
        <dbReference type="ARBA" id="ARBA00022670"/>
    </source>
</evidence>
<dbReference type="PROSITE" id="PS50093">
    <property type="entry name" value="PKD"/>
    <property type="match status" value="2"/>
</dbReference>
<dbReference type="Pfam" id="PF20773">
    <property type="entry name" value="InhA-like_MAM"/>
    <property type="match status" value="1"/>
</dbReference>
<gene>
    <name evidence="15" type="primary">prtV</name>
    <name evidence="15" type="ORF">GCM10009411_38370</name>
</gene>
<evidence type="ECO:0000256" key="1">
    <source>
        <dbReference type="ARBA" id="ARBA00001947"/>
    </source>
</evidence>
<keyword evidence="5" id="KW-0479">Metal-binding</keyword>
<keyword evidence="11" id="KW-0482">Metalloprotease</keyword>
<dbReference type="InterPro" id="IPR022409">
    <property type="entry name" value="PKD/Chitinase_dom"/>
</dbReference>
<evidence type="ECO:0000256" key="3">
    <source>
        <dbReference type="ARBA" id="ARBA00022525"/>
    </source>
</evidence>
<feature type="region of interest" description="Disordered" evidence="12">
    <location>
        <begin position="908"/>
        <end position="929"/>
    </location>
</feature>
<dbReference type="InterPro" id="IPR013783">
    <property type="entry name" value="Ig-like_fold"/>
</dbReference>
<evidence type="ECO:0000256" key="12">
    <source>
        <dbReference type="SAM" id="MobiDB-lite"/>
    </source>
</evidence>
<comment type="subcellular location">
    <subcellularLocation>
        <location evidence="2">Secreted</location>
    </subcellularLocation>
</comment>
<reference evidence="16" key="1">
    <citation type="journal article" date="2019" name="Int. J. Syst. Evol. Microbiol.">
        <title>The Global Catalogue of Microorganisms (GCM) 10K type strain sequencing project: providing services to taxonomists for standard genome sequencing and annotation.</title>
        <authorList>
            <consortium name="The Broad Institute Genomics Platform"/>
            <consortium name="The Broad Institute Genome Sequencing Center for Infectious Disease"/>
            <person name="Wu L."/>
            <person name="Ma J."/>
        </authorList>
    </citation>
    <scope>NUCLEOTIDE SEQUENCE [LARGE SCALE GENOMIC DNA]</scope>
    <source>
        <strain evidence="16">JCM 32306</strain>
    </source>
</reference>
<evidence type="ECO:0000256" key="10">
    <source>
        <dbReference type="ARBA" id="ARBA00023026"/>
    </source>
</evidence>
<dbReference type="NCBIfam" id="TIGR03296">
    <property type="entry name" value="M6dom_TIGR03296"/>
    <property type="match status" value="1"/>
</dbReference>
<dbReference type="SMART" id="SM00089">
    <property type="entry name" value="PKD"/>
    <property type="match status" value="2"/>
</dbReference>
<protein>
    <submittedName>
        <fullName evidence="15">Peptidase M6</fullName>
    </submittedName>
</protein>
<dbReference type="NCBIfam" id="TIGR03501">
    <property type="entry name" value="GlyGly_CTERM"/>
    <property type="match status" value="1"/>
</dbReference>
<sequence>MSKLTKYQGFAISTLLLACCSSVALAAPQTGTPADGALINEQQVLYWLIKRGELAADATEQEKQAAIDAFVSRGRDAKFKPAAIEVKAEQMRFKQAAQKSTKSAQYVSVNNKVQADQDITKTVKVLAVLVDFPDLPHDANQLTIGDTDMYYSSYPASHYQQLLFSETGFAGPNSQTLQSAYQYFQAASGNSFYFTGQVQDWVTADNNAAYYGGNNEDEDDKAVPELVKEAVVKAVASMSDAELKSYDIEDPYDLDGDGNYDEADGIIDHVMLFHSSIGEEAGGGILGEDAIWSHRYYVDSATNGYSIPGRGLKVFGYTVQPIDSAAGVCTHEFGHDLGLPDEYDTTNLGDGSPVGEWSLMSGGSWTGSIAGSQPSGFSPYAKSYLQQKYKGKWVNEQHVSLADLTSSGTSVQLNQATNTDAVNQLSIALPAQGVPFKAPFTGEYQYYSGQGNMLNNAMSFDVTLPLDTPLALTFKAHWDIEEDFDYVQVLVDSVAIEGNYTSNNNTVYPTVKNFISGQSGDIATSTGADNWVDLRFDLSVYAGRNVQISVVYKTDEAVGEYGMAIDDIQLTNQGSAFYVDGAEASDVATLAGFTRIDDSLPGQARRYIVQLRSHQGIDAGLAYSKYVPGVLLWLENFNQYDNNVSEHPGEGLIGVIDADQNLIGTRATEVQVRDAAFSLYAQSTYSGDTHLDAESLFDDSRDYSAPLKPQAGMIVPELGLTMLVTEQASDSSSATVEFALADGSILPEVNLTADIAAEVIGAKVSFSATVSGGSGYTYAWSFGVSNATSTASAPSYTYAASGDYEVRVVVTDSAGNTVTATKTVRVVIAPVAAFTLLQTDASVSVTDGSTQGFGELTYLWNFGDGSASNTTQNPSHTYTQSGTYAVTLVVTDSLGNESTASQNVTITLASTPTTTTPTETTSTDSSSGGGSLGWLSMMLLALVGGYRKRTKTV</sequence>
<comment type="cofactor">
    <cofactor evidence="1">
        <name>Zn(2+)</name>
        <dbReference type="ChEBI" id="CHEBI:29105"/>
    </cofactor>
</comment>
<keyword evidence="16" id="KW-1185">Reference proteome</keyword>
<dbReference type="InterPro" id="IPR035986">
    <property type="entry name" value="PKD_dom_sf"/>
</dbReference>
<dbReference type="Pfam" id="PF20774">
    <property type="entry name" value="InhA-like_VEG"/>
    <property type="match status" value="1"/>
</dbReference>
<dbReference type="EMBL" id="BMQX01000050">
    <property type="protein sequence ID" value="GGQ35348.1"/>
    <property type="molecule type" value="Genomic_DNA"/>
</dbReference>
<dbReference type="InterPro" id="IPR048665">
    <property type="entry name" value="InhA-like_VEG"/>
</dbReference>
<dbReference type="RefSeq" id="WP_160056869.1">
    <property type="nucleotide sequence ID" value="NZ_BMQX01000050.1"/>
</dbReference>
<feature type="domain" description="PKD" evidence="14">
    <location>
        <begin position="855"/>
        <end position="913"/>
    </location>
</feature>
<evidence type="ECO:0000256" key="9">
    <source>
        <dbReference type="ARBA" id="ARBA00022837"/>
    </source>
</evidence>
<dbReference type="Pfam" id="PF18911">
    <property type="entry name" value="PKD_4"/>
    <property type="match status" value="2"/>
</dbReference>
<evidence type="ECO:0000256" key="13">
    <source>
        <dbReference type="SAM" id="SignalP"/>
    </source>
</evidence>
<keyword evidence="10" id="KW-0843">Virulence</keyword>
<feature type="chain" id="PRO_5045708780" evidence="13">
    <location>
        <begin position="27"/>
        <end position="953"/>
    </location>
</feature>
<dbReference type="SUPFAM" id="SSF49299">
    <property type="entry name" value="PKD domain"/>
    <property type="match status" value="2"/>
</dbReference>
<evidence type="ECO:0000259" key="14">
    <source>
        <dbReference type="PROSITE" id="PS50093"/>
    </source>
</evidence>
<keyword evidence="3" id="KW-0964">Secreted</keyword>
<accession>A0ABQ2RK85</accession>
<evidence type="ECO:0000313" key="16">
    <source>
        <dbReference type="Proteomes" id="UP000619118"/>
    </source>
</evidence>
<dbReference type="InterPro" id="IPR008757">
    <property type="entry name" value="Peptidase_M6-like_domain"/>
</dbReference>
<dbReference type="PANTHER" id="PTHR13062">
    <property type="entry name" value="COLLAGENASE"/>
    <property type="match status" value="1"/>
</dbReference>
<keyword evidence="9" id="KW-0106">Calcium</keyword>
<feature type="domain" description="PKD" evidence="14">
    <location>
        <begin position="747"/>
        <end position="833"/>
    </location>
</feature>
<organism evidence="15 16">
    <name type="scientific">Shewanella litoralis</name>
    <dbReference type="NCBI Taxonomy" id="2282700"/>
    <lineage>
        <taxon>Bacteria</taxon>
        <taxon>Pseudomonadati</taxon>
        <taxon>Pseudomonadota</taxon>
        <taxon>Gammaproteobacteria</taxon>
        <taxon>Alteromonadales</taxon>
        <taxon>Shewanellaceae</taxon>
        <taxon>Shewanella</taxon>
    </lineage>
</organism>
<evidence type="ECO:0000256" key="7">
    <source>
        <dbReference type="ARBA" id="ARBA00022801"/>
    </source>
</evidence>
<dbReference type="CDD" id="cd00146">
    <property type="entry name" value="PKD"/>
    <property type="match status" value="2"/>
</dbReference>
<evidence type="ECO:0000256" key="6">
    <source>
        <dbReference type="ARBA" id="ARBA00022729"/>
    </source>
</evidence>
<name>A0ABQ2RK85_9GAMM</name>
<feature type="compositionally biased region" description="Low complexity" evidence="12">
    <location>
        <begin position="908"/>
        <end position="926"/>
    </location>
</feature>
<dbReference type="Gene3D" id="2.60.40.10">
    <property type="entry name" value="Immunoglobulins"/>
    <property type="match status" value="2"/>
</dbReference>
<keyword evidence="6 13" id="KW-0732">Signal</keyword>